<proteinExistence type="predicted"/>
<dbReference type="InterPro" id="IPR011252">
    <property type="entry name" value="Fibrogen-bd_dom1"/>
</dbReference>
<evidence type="ECO:0000256" key="4">
    <source>
        <dbReference type="ARBA" id="ARBA00022729"/>
    </source>
</evidence>
<protein>
    <recommendedName>
        <fullName evidence="9">Gram-positive cocci surface proteins LPxTG domain-containing protein</fullName>
    </recommendedName>
</protein>
<reference evidence="10" key="1">
    <citation type="journal article" date="2014" name="Int. J. Syst. Evol. Microbiol.">
        <title>Complete genome sequence of Corynebacterium casei LMG S-19264T (=DSM 44701T), isolated from a smear-ripened cheese.</title>
        <authorList>
            <consortium name="US DOE Joint Genome Institute (JGI-PGF)"/>
            <person name="Walter F."/>
            <person name="Albersmeier A."/>
            <person name="Kalinowski J."/>
            <person name="Ruckert C."/>
        </authorList>
    </citation>
    <scope>NUCLEOTIDE SEQUENCE</scope>
    <source>
        <strain evidence="10">VKM Ac-1940</strain>
    </source>
</reference>
<keyword evidence="2" id="KW-0134">Cell wall</keyword>
<evidence type="ECO:0000256" key="2">
    <source>
        <dbReference type="ARBA" id="ARBA00022512"/>
    </source>
</evidence>
<keyword evidence="4 8" id="KW-0732">Signal</keyword>
<keyword evidence="11" id="KW-1185">Reference proteome</keyword>
<sequence>MIAAVAVALLGAVAVPSAASAAQMQGQVSIDDIAFQQNTIEDGQNAKIDVAWHVPGVATPTVSFSIDLPSELAGVPDNIAMMQDGTQIGVCVVTNDKVTCTVDDDYVTKNPRSVSGDLTFAAYTTFENTQDETKHINIGGFDNEVVVKPSPWWCHETCDTIKWYAQKYGNYQTDASGQEYIDWVIRVPAKAVDGSTWQDGQQGMQPGIETEVTDNFDKNDFEILSGPTVTYNDTVAYSKWGALGPQDETWKTLDASKTTVSSDQRTVTFTSAAGAKAGTHSDDWQEGQATTGSWRGTEGQYYAVTWRMKPLTGGELKPDSPDRVFHNGASFRFNGSESQDVTGDATRTSGGANAKGTNFGSFSITKKVTNNTAADLAGKVYTVNAKVDEPGQDEKNFSITLTDGQTYTSDDYFRGTTVTLSEIAPSGPDGVQWATPQFVGPHGPVESVSLAIDADHQTVGTTTAYTLNNVASFPTTTFSAKKVVDNADNVDLSGIPSYELDYTYPAGAAFAAGKGSLTLPATGEVVTSTPVPVGAQITLSEDAPAPIAGATWADAQISPKTFTAAAGDPVAVTVTNTITKTLGGVQIVKKVEGPAAGQVPADKTYSVTASFQVPAGSPAVADRTLSLVAGTPQSIDGLPVGTTVTFSEVKPADDDTFTWADPMFAPSNTATVGSEATSVTLTNSVSRTLGTFDLAKKVTGDQAQNPKVPAGFSVVASWKDASGAAQTKTLTLPANGTAVPFGENVQVGTAVTLSEAKPADGSGITWAQPVWSGTGIAPQSDGSAIVTVAKGPGTHLVIENTANTTVAGLSIQKKVSGDAQGEVPAGTTFPVTASWKAADGTAVTKKLNLDPTASATLIDGKLPAGTVVTLTEGAAPSFPTVVWGNPSFTAEGASITPTDDPKTVTVTVPDSNGASVLVSLTNVANWAPGTFTLSKTVSGIAPSVAGFPKSIDVTASWLDEKGEPQTAGLSLPTDGTVVGFGRTLPKGTKVTLSEVTPDATAAFHWNAPQWAEADGLVANADGTATVTIGAAQTAAVALANSVTGQFGSVTITKVISGAGADNVAADTQFPVKATWTDLLGATQERNVSVSAAQPVTIDGVPLGTQVTLTEGAVSVPAPAHWAGATWSSTASNVTLSADGTSATIVVTAKDATSAAAALTLDNSFTADAPPLPSTGGDLTSLVFLLVGGVLIALAGLVLVRRTRRS</sequence>
<feature type="transmembrane region" description="Helical" evidence="7">
    <location>
        <begin position="1178"/>
        <end position="1199"/>
    </location>
</feature>
<feature type="chain" id="PRO_5040921147" description="Gram-positive cocci surface proteins LPxTG domain-containing protein" evidence="8">
    <location>
        <begin position="22"/>
        <end position="1205"/>
    </location>
</feature>
<dbReference type="InterPro" id="IPR019931">
    <property type="entry name" value="LPXTG_anchor"/>
</dbReference>
<dbReference type="AlphaFoldDB" id="A0A9W6HLK6"/>
<keyword evidence="7" id="KW-1133">Transmembrane helix</keyword>
<evidence type="ECO:0000256" key="7">
    <source>
        <dbReference type="SAM" id="Phobius"/>
    </source>
</evidence>
<dbReference type="Gene3D" id="2.60.40.1280">
    <property type="match status" value="1"/>
</dbReference>
<evidence type="ECO:0000256" key="5">
    <source>
        <dbReference type="ARBA" id="ARBA00023088"/>
    </source>
</evidence>
<comment type="caution">
    <text evidence="10">The sequence shown here is derived from an EMBL/GenBank/DDBJ whole genome shotgun (WGS) entry which is preliminary data.</text>
</comment>
<feature type="region of interest" description="Disordered" evidence="6">
    <location>
        <begin position="273"/>
        <end position="292"/>
    </location>
</feature>
<dbReference type="PROSITE" id="PS50847">
    <property type="entry name" value="GRAM_POS_ANCHORING"/>
    <property type="match status" value="1"/>
</dbReference>
<evidence type="ECO:0000256" key="8">
    <source>
        <dbReference type="SAM" id="SignalP"/>
    </source>
</evidence>
<evidence type="ECO:0000313" key="11">
    <source>
        <dbReference type="Proteomes" id="UP001142291"/>
    </source>
</evidence>
<evidence type="ECO:0000256" key="6">
    <source>
        <dbReference type="SAM" id="MobiDB-lite"/>
    </source>
</evidence>
<evidence type="ECO:0000256" key="1">
    <source>
        <dbReference type="ARBA" id="ARBA00004191"/>
    </source>
</evidence>
<dbReference type="InterPro" id="IPR046022">
    <property type="entry name" value="DUF5979"/>
</dbReference>
<reference evidence="10" key="2">
    <citation type="submission" date="2023-01" db="EMBL/GenBank/DDBJ databases">
        <authorList>
            <person name="Sun Q."/>
            <person name="Evtushenko L."/>
        </authorList>
    </citation>
    <scope>NUCLEOTIDE SEQUENCE</scope>
    <source>
        <strain evidence="10">VKM Ac-1940</strain>
    </source>
</reference>
<keyword evidence="7" id="KW-0472">Membrane</keyword>
<dbReference type="SUPFAM" id="SSF49401">
    <property type="entry name" value="Bacterial adhesins"/>
    <property type="match status" value="1"/>
</dbReference>
<comment type="subcellular location">
    <subcellularLocation>
        <location evidence="1">Secreted</location>
        <location evidence="1">Cell wall</location>
    </subcellularLocation>
</comment>
<dbReference type="EMBL" id="BSER01000007">
    <property type="protein sequence ID" value="GLJ94976.1"/>
    <property type="molecule type" value="Genomic_DNA"/>
</dbReference>
<keyword evidence="7" id="KW-0812">Transmembrane</keyword>
<feature type="domain" description="Gram-positive cocci surface proteins LPxTG" evidence="9">
    <location>
        <begin position="1171"/>
        <end position="1205"/>
    </location>
</feature>
<feature type="region of interest" description="Disordered" evidence="6">
    <location>
        <begin position="331"/>
        <end position="354"/>
    </location>
</feature>
<gene>
    <name evidence="10" type="ORF">GCM10017591_10380</name>
</gene>
<evidence type="ECO:0000313" key="10">
    <source>
        <dbReference type="EMBL" id="GLJ94976.1"/>
    </source>
</evidence>
<organism evidence="10 11">
    <name type="scientific">Microbacterium dextranolyticum</name>
    <dbReference type="NCBI Taxonomy" id="36806"/>
    <lineage>
        <taxon>Bacteria</taxon>
        <taxon>Bacillati</taxon>
        <taxon>Actinomycetota</taxon>
        <taxon>Actinomycetes</taxon>
        <taxon>Micrococcales</taxon>
        <taxon>Microbacteriaceae</taxon>
        <taxon>Microbacterium</taxon>
    </lineage>
</organism>
<dbReference type="NCBIfam" id="TIGR01167">
    <property type="entry name" value="LPXTG_anchor"/>
    <property type="match status" value="1"/>
</dbReference>
<dbReference type="RefSeq" id="WP_204964434.1">
    <property type="nucleotide sequence ID" value="NZ_BAAAUR010000004.1"/>
</dbReference>
<feature type="signal peptide" evidence="8">
    <location>
        <begin position="1"/>
        <end position="21"/>
    </location>
</feature>
<feature type="compositionally biased region" description="Polar residues" evidence="6">
    <location>
        <begin position="333"/>
        <end position="354"/>
    </location>
</feature>
<dbReference type="InterPro" id="IPR008966">
    <property type="entry name" value="Adhesion_dom_sf"/>
</dbReference>
<dbReference type="GO" id="GO:0007155">
    <property type="term" value="P:cell adhesion"/>
    <property type="evidence" value="ECO:0007669"/>
    <property type="project" value="InterPro"/>
</dbReference>
<keyword evidence="3" id="KW-0964">Secreted</keyword>
<keyword evidence="5" id="KW-0572">Peptidoglycan-anchor</keyword>
<evidence type="ECO:0000256" key="3">
    <source>
        <dbReference type="ARBA" id="ARBA00022525"/>
    </source>
</evidence>
<evidence type="ECO:0000259" key="9">
    <source>
        <dbReference type="PROSITE" id="PS50847"/>
    </source>
</evidence>
<dbReference type="Pfam" id="PF19407">
    <property type="entry name" value="DUF5979"/>
    <property type="match status" value="7"/>
</dbReference>
<dbReference type="Pfam" id="PF00746">
    <property type="entry name" value="Gram_pos_anchor"/>
    <property type="match status" value="1"/>
</dbReference>
<name>A0A9W6HLK6_9MICO</name>
<dbReference type="Proteomes" id="UP001142291">
    <property type="component" value="Unassembled WGS sequence"/>
</dbReference>
<accession>A0A9W6HLK6</accession>